<dbReference type="AlphaFoldDB" id="A0A3E2NC01"/>
<reference evidence="1 2" key="1">
    <citation type="submission" date="2018-07" db="EMBL/GenBank/DDBJ databases">
        <title>New species, Clostridium PI-S10-A1B.</title>
        <authorList>
            <person name="Krishna G."/>
            <person name="Summeta K."/>
            <person name="Shikha S."/>
            <person name="Prabhu P.B."/>
            <person name="Suresh K."/>
        </authorList>
    </citation>
    <scope>NUCLEOTIDE SEQUENCE [LARGE SCALE GENOMIC DNA]</scope>
    <source>
        <strain evidence="1 2">PI-S10-A1B</strain>
    </source>
</reference>
<protein>
    <submittedName>
        <fullName evidence="1">Uncharacterized protein</fullName>
    </submittedName>
</protein>
<gene>
    <name evidence="1" type="ORF">DS742_12750</name>
</gene>
<dbReference type="Proteomes" id="UP000260680">
    <property type="component" value="Unassembled WGS sequence"/>
</dbReference>
<sequence>MNIYKRKIPEIFLPGFSCCRLCVKMHMQRAAEGKRFSGIFRFFCLIGEKKKLTGTFGCKIRHLFFEM</sequence>
<name>A0A3E2NC01_9FIRM</name>
<dbReference type="EMBL" id="QOHO01000034">
    <property type="protein sequence ID" value="RFZ78538.1"/>
    <property type="molecule type" value="Genomic_DNA"/>
</dbReference>
<proteinExistence type="predicted"/>
<evidence type="ECO:0000313" key="1">
    <source>
        <dbReference type="EMBL" id="RFZ78538.1"/>
    </source>
</evidence>
<organism evidence="1 2">
    <name type="scientific">Lacrimispora amygdalina</name>
    <dbReference type="NCBI Taxonomy" id="253257"/>
    <lineage>
        <taxon>Bacteria</taxon>
        <taxon>Bacillati</taxon>
        <taxon>Bacillota</taxon>
        <taxon>Clostridia</taxon>
        <taxon>Lachnospirales</taxon>
        <taxon>Lachnospiraceae</taxon>
        <taxon>Lacrimispora</taxon>
    </lineage>
</organism>
<evidence type="ECO:0000313" key="2">
    <source>
        <dbReference type="Proteomes" id="UP000260680"/>
    </source>
</evidence>
<accession>A0A3E2NC01</accession>
<comment type="caution">
    <text evidence="1">The sequence shown here is derived from an EMBL/GenBank/DDBJ whole genome shotgun (WGS) entry which is preliminary data.</text>
</comment>